<dbReference type="PANTHER" id="PTHR10622:SF10">
    <property type="entry name" value="HET DOMAIN-CONTAINING PROTEIN"/>
    <property type="match status" value="1"/>
</dbReference>
<dbReference type="PANTHER" id="PTHR10622">
    <property type="entry name" value="HET DOMAIN-CONTAINING PROTEIN"/>
    <property type="match status" value="1"/>
</dbReference>
<dbReference type="STRING" id="1330021.A0A367LIM5"/>
<dbReference type="Pfam" id="PF26640">
    <property type="entry name" value="DUF8212"/>
    <property type="match status" value="1"/>
</dbReference>
<dbReference type="InterPro" id="IPR002110">
    <property type="entry name" value="Ankyrin_rpt"/>
</dbReference>
<gene>
    <name evidence="4" type="ORF">L249_6150</name>
</gene>
<dbReference type="AlphaFoldDB" id="A0A367LIM5"/>
<evidence type="ECO:0000313" key="4">
    <source>
        <dbReference type="EMBL" id="RCI14274.1"/>
    </source>
</evidence>
<keyword evidence="1" id="KW-0040">ANK repeat</keyword>
<organism evidence="4 5">
    <name type="scientific">Ophiocordyceps polyrhachis-furcata BCC 54312</name>
    <dbReference type="NCBI Taxonomy" id="1330021"/>
    <lineage>
        <taxon>Eukaryota</taxon>
        <taxon>Fungi</taxon>
        <taxon>Dikarya</taxon>
        <taxon>Ascomycota</taxon>
        <taxon>Pezizomycotina</taxon>
        <taxon>Sordariomycetes</taxon>
        <taxon>Hypocreomycetidae</taxon>
        <taxon>Hypocreales</taxon>
        <taxon>Ophiocordycipitaceae</taxon>
        <taxon>Ophiocordyceps</taxon>
    </lineage>
</organism>
<feature type="repeat" description="ANK" evidence="1">
    <location>
        <begin position="558"/>
        <end position="590"/>
    </location>
</feature>
<dbReference type="InterPro" id="IPR058525">
    <property type="entry name" value="DUF8212"/>
</dbReference>
<dbReference type="Pfam" id="PF13606">
    <property type="entry name" value="Ank_3"/>
    <property type="match status" value="1"/>
</dbReference>
<evidence type="ECO:0000259" key="2">
    <source>
        <dbReference type="Pfam" id="PF06985"/>
    </source>
</evidence>
<sequence length="640" mass="71891">MRLLRTEDYAIEEFAYDDVPEYAILSHRWAKEELTLQDVQGRIFNKQGFNKIQGCCLRAQADKLRYAWVDTCCIDKTSSAELSEAINSMYLWYYKAKRCYAYLADVLYPKASVERSEWFTRGWTLQELLAPSEVYFLDKNWTDLGTRTSLQQTVSRCTGIPPSILSGERGLETVSIAQRMSWAARRETSRVEDGAYCLMGMFGINMPLIYGEGQRAFFRLQEEIMKMSDDHSLFAWESSDARGGLLASSPAAFSGSSQVMQFNPFDTPKSPLTVSSRGVYVDLRFIGCGKQGLGMAILHCKDRGGEDKKPLAIYLRDTSMTMERFIRVRCDKVARLDTTKFRPSQYPIRRLYIHTQRITLTRNADDTGQQDVSDQLYSVDKIRELMDFTNPTALLRAAELGQLDAVWMLLTRRDVDINLRRSDGHTALSLAVENHKGAIVKALLARNDVKTRLESEGGWDLLTLAVASGDVNIVKQLLHSDKVHVNSKGKQGKTALHYAVLSGSVALVKLLLENGLDVEETDASGRRPLHHAVEKGQEAIVRLLVDEGGADIEAEDRTLLTPLLCAIRNGNATIVEFLLRKGAGVEGKGDWYKAPLAYALDGDSDAIVELLVDKGAKRDWRRSGLCPVLRRKWLSRKSSS</sequence>
<comment type="caution">
    <text evidence="4">The sequence shown here is derived from an EMBL/GenBank/DDBJ whole genome shotgun (WGS) entry which is preliminary data.</text>
</comment>
<dbReference type="PROSITE" id="PS50297">
    <property type="entry name" value="ANK_REP_REGION"/>
    <property type="match status" value="3"/>
</dbReference>
<protein>
    <submittedName>
        <fullName evidence="4">Uncharacterized protein</fullName>
    </submittedName>
</protein>
<dbReference type="OrthoDB" id="20872at2759"/>
<feature type="repeat" description="ANK" evidence="1">
    <location>
        <begin position="524"/>
        <end position="548"/>
    </location>
</feature>
<dbReference type="Proteomes" id="UP000253664">
    <property type="component" value="Unassembled WGS sequence"/>
</dbReference>
<dbReference type="SUPFAM" id="SSF48403">
    <property type="entry name" value="Ankyrin repeat"/>
    <property type="match status" value="1"/>
</dbReference>
<reference evidence="4 5" key="1">
    <citation type="journal article" date="2015" name="BMC Genomics">
        <title>Insights from the genome of Ophiocordyceps polyrhachis-furcata to pathogenicity and host specificity in insect fungi.</title>
        <authorList>
            <person name="Wichadakul D."/>
            <person name="Kobmoo N."/>
            <person name="Ingsriswang S."/>
            <person name="Tangphatsornruang S."/>
            <person name="Chantasingh D."/>
            <person name="Luangsa-ard J.J."/>
            <person name="Eurwilaichitr L."/>
        </authorList>
    </citation>
    <scope>NUCLEOTIDE SEQUENCE [LARGE SCALE GENOMIC DNA]</scope>
    <source>
        <strain evidence="4 5">BCC 54312</strain>
    </source>
</reference>
<proteinExistence type="predicted"/>
<dbReference type="PRINTS" id="PR01415">
    <property type="entry name" value="ANKYRIN"/>
</dbReference>
<evidence type="ECO:0000313" key="5">
    <source>
        <dbReference type="Proteomes" id="UP000253664"/>
    </source>
</evidence>
<dbReference type="SMART" id="SM00248">
    <property type="entry name" value="ANK"/>
    <property type="match status" value="7"/>
</dbReference>
<dbReference type="PROSITE" id="PS50088">
    <property type="entry name" value="ANK_REPEAT"/>
    <property type="match status" value="3"/>
</dbReference>
<feature type="domain" description="Heterokaryon incompatibility" evidence="2">
    <location>
        <begin position="22"/>
        <end position="104"/>
    </location>
</feature>
<dbReference type="InterPro" id="IPR036770">
    <property type="entry name" value="Ankyrin_rpt-contain_sf"/>
</dbReference>
<dbReference type="Gene3D" id="1.25.40.20">
    <property type="entry name" value="Ankyrin repeat-containing domain"/>
    <property type="match status" value="1"/>
</dbReference>
<feature type="repeat" description="ANK" evidence="1">
    <location>
        <begin position="491"/>
        <end position="523"/>
    </location>
</feature>
<evidence type="ECO:0000259" key="3">
    <source>
        <dbReference type="Pfam" id="PF26640"/>
    </source>
</evidence>
<dbReference type="EMBL" id="LKCN02000004">
    <property type="protein sequence ID" value="RCI14274.1"/>
    <property type="molecule type" value="Genomic_DNA"/>
</dbReference>
<evidence type="ECO:0000256" key="1">
    <source>
        <dbReference type="PROSITE-ProRule" id="PRU00023"/>
    </source>
</evidence>
<dbReference type="Pfam" id="PF12796">
    <property type="entry name" value="Ank_2"/>
    <property type="match status" value="2"/>
</dbReference>
<keyword evidence="5" id="KW-1185">Reference proteome</keyword>
<name>A0A367LIM5_9HYPO</name>
<dbReference type="Pfam" id="PF06985">
    <property type="entry name" value="HET"/>
    <property type="match status" value="1"/>
</dbReference>
<dbReference type="InterPro" id="IPR010730">
    <property type="entry name" value="HET"/>
</dbReference>
<feature type="domain" description="DUF8212" evidence="3">
    <location>
        <begin position="215"/>
        <end position="262"/>
    </location>
</feature>
<accession>A0A367LIM5</accession>